<evidence type="ECO:0000313" key="10">
    <source>
        <dbReference type="Proteomes" id="UP000009168"/>
    </source>
</evidence>
<keyword evidence="3" id="KW-0029">Amino-acid transport</keyword>
<feature type="transmembrane region" description="Helical" evidence="8">
    <location>
        <begin position="193"/>
        <end position="211"/>
    </location>
</feature>
<feature type="transmembrane region" description="Helical" evidence="8">
    <location>
        <begin position="339"/>
        <end position="358"/>
    </location>
</feature>
<keyword evidence="5" id="KW-1015">Disulfide bond</keyword>
<evidence type="ECO:0000256" key="5">
    <source>
        <dbReference type="ARBA" id="ARBA00023157"/>
    </source>
</evidence>
<feature type="transmembrane region" description="Helical" evidence="8">
    <location>
        <begin position="391"/>
        <end position="411"/>
    </location>
</feature>
<dbReference type="KEGG" id="tet:TTHERM_00802390"/>
<dbReference type="EMBL" id="GG662763">
    <property type="protein sequence ID" value="EAR92141.1"/>
    <property type="molecule type" value="Genomic_DNA"/>
</dbReference>
<evidence type="ECO:0000256" key="2">
    <source>
        <dbReference type="ARBA" id="ARBA00022448"/>
    </source>
</evidence>
<gene>
    <name evidence="9" type="ORF">TTHERM_00802390</name>
</gene>
<dbReference type="GeneID" id="7843055"/>
<reference evidence="10" key="1">
    <citation type="journal article" date="2006" name="PLoS Biol.">
        <title>Macronuclear genome sequence of the ciliate Tetrahymena thermophila, a model eukaryote.</title>
        <authorList>
            <person name="Eisen J.A."/>
            <person name="Coyne R.S."/>
            <person name="Wu M."/>
            <person name="Wu D."/>
            <person name="Thiagarajan M."/>
            <person name="Wortman J.R."/>
            <person name="Badger J.H."/>
            <person name="Ren Q."/>
            <person name="Amedeo P."/>
            <person name="Jones K.M."/>
            <person name="Tallon L.J."/>
            <person name="Delcher A.L."/>
            <person name="Salzberg S.L."/>
            <person name="Silva J.C."/>
            <person name="Haas B.J."/>
            <person name="Majoros W.H."/>
            <person name="Farzad M."/>
            <person name="Carlton J.M."/>
            <person name="Smith R.K. Jr."/>
            <person name="Garg J."/>
            <person name="Pearlman R.E."/>
            <person name="Karrer K.M."/>
            <person name="Sun L."/>
            <person name="Manning G."/>
            <person name="Elde N.C."/>
            <person name="Turkewitz A.P."/>
            <person name="Asai D.J."/>
            <person name="Wilkes D.E."/>
            <person name="Wang Y."/>
            <person name="Cai H."/>
            <person name="Collins K."/>
            <person name="Stewart B.A."/>
            <person name="Lee S.R."/>
            <person name="Wilamowska K."/>
            <person name="Weinberg Z."/>
            <person name="Ruzzo W.L."/>
            <person name="Wloga D."/>
            <person name="Gaertig J."/>
            <person name="Frankel J."/>
            <person name="Tsao C.-C."/>
            <person name="Gorovsky M.A."/>
            <person name="Keeling P.J."/>
            <person name="Waller R.F."/>
            <person name="Patron N.J."/>
            <person name="Cherry J.M."/>
            <person name="Stover N.A."/>
            <person name="Krieger C.J."/>
            <person name="del Toro C."/>
            <person name="Ryder H.F."/>
            <person name="Williamson S.C."/>
            <person name="Barbeau R.A."/>
            <person name="Hamilton E.P."/>
            <person name="Orias E."/>
        </authorList>
    </citation>
    <scope>NUCLEOTIDE SEQUENCE [LARGE SCALE GENOMIC DNA]</scope>
    <source>
        <strain evidence="10">SB210</strain>
    </source>
</reference>
<keyword evidence="8" id="KW-0472">Membrane</keyword>
<dbReference type="eggNOG" id="KOG1305">
    <property type="taxonomic scope" value="Eukaryota"/>
</dbReference>
<dbReference type="HOGENOM" id="CLU_037486_0_0_1"/>
<evidence type="ECO:0000256" key="7">
    <source>
        <dbReference type="ARBA" id="ARBA00023228"/>
    </source>
</evidence>
<dbReference type="GO" id="GO:0015179">
    <property type="term" value="F:L-amino acid transmembrane transporter activity"/>
    <property type="evidence" value="ECO:0007669"/>
    <property type="project" value="TreeGrafter"/>
</dbReference>
<feature type="transmembrane region" description="Helical" evidence="8">
    <location>
        <begin position="94"/>
        <end position="117"/>
    </location>
</feature>
<dbReference type="PANTHER" id="PTHR22950">
    <property type="entry name" value="AMINO ACID TRANSPORTER"/>
    <property type="match status" value="1"/>
</dbReference>
<keyword evidence="6" id="KW-0325">Glycoprotein</keyword>
<evidence type="ECO:0000256" key="6">
    <source>
        <dbReference type="ARBA" id="ARBA00023180"/>
    </source>
</evidence>
<name>Q235G2_TETTS</name>
<evidence type="ECO:0000256" key="4">
    <source>
        <dbReference type="ARBA" id="ARBA00023053"/>
    </source>
</evidence>
<dbReference type="OMA" id="WTWILYA"/>
<dbReference type="GO" id="GO:0005765">
    <property type="term" value="C:lysosomal membrane"/>
    <property type="evidence" value="ECO:0007669"/>
    <property type="project" value="UniProtKB-SubCell"/>
</dbReference>
<dbReference type="RefSeq" id="XP_001012386.1">
    <property type="nucleotide sequence ID" value="XM_001012386.1"/>
</dbReference>
<feature type="transmembrane region" description="Helical" evidence="8">
    <location>
        <begin position="417"/>
        <end position="436"/>
    </location>
</feature>
<keyword evidence="10" id="KW-1185">Reference proteome</keyword>
<keyword evidence="4" id="KW-0915">Sodium</keyword>
<feature type="transmembrane region" description="Helical" evidence="8">
    <location>
        <begin position="71"/>
        <end position="88"/>
    </location>
</feature>
<evidence type="ECO:0000256" key="3">
    <source>
        <dbReference type="ARBA" id="ARBA00022970"/>
    </source>
</evidence>
<dbReference type="PANTHER" id="PTHR22950:SF244">
    <property type="entry name" value="NEUTRAL AMINO ACID TRANSPORTER 9"/>
    <property type="match status" value="1"/>
</dbReference>
<dbReference type="STRING" id="312017.Q235G2"/>
<evidence type="ECO:0000313" key="9">
    <source>
        <dbReference type="EMBL" id="EAR92141.1"/>
    </source>
</evidence>
<organism evidence="9 10">
    <name type="scientific">Tetrahymena thermophila (strain SB210)</name>
    <dbReference type="NCBI Taxonomy" id="312017"/>
    <lineage>
        <taxon>Eukaryota</taxon>
        <taxon>Sar</taxon>
        <taxon>Alveolata</taxon>
        <taxon>Ciliophora</taxon>
        <taxon>Intramacronucleata</taxon>
        <taxon>Oligohymenophorea</taxon>
        <taxon>Hymenostomatida</taxon>
        <taxon>Tetrahymenina</taxon>
        <taxon>Tetrahymenidae</taxon>
        <taxon>Tetrahymena</taxon>
    </lineage>
</organism>
<dbReference type="AlphaFoldDB" id="Q235G2"/>
<keyword evidence="8 9" id="KW-0812">Transmembrane</keyword>
<feature type="transmembrane region" description="Helical" evidence="8">
    <location>
        <begin position="293"/>
        <end position="316"/>
    </location>
</feature>
<dbReference type="Proteomes" id="UP000009168">
    <property type="component" value="Unassembled WGS sequence"/>
</dbReference>
<sequence>MPVSENSKQVDLPTLANLGFQESQQENVQTNQYNKVHPESLKDIDDTDNIEKQNVKEISNFKGKTPSWRSWIAGVNSMMGSTIVVLPVILQKNGILTCLITMIVLVVFLYKTCSFYITYRLPSEQKICQTIERILGYKWKLVFNVCNSIFLFLIQIICFLLLVSFLYPCLKVLLEDGFGLSVAEREESTYSKFSFQWLSIITTFFMFALLAKRDLSGIMKITQFGLVTVVFVVIYVFVRFGQQEMSEINLENTPLFTSNVLDIVGIFILSLQIHSVIVPVLKDNKDQSKTNRDLSIIYIISFTVYCLIAFFGVFAISGKKPQKGYPGDTILEYYSDSDPLNICIRLGLCVYLFGIYPINVYSSRVSFFSIIFKESSNTNQVPQEPSYKMHLLSNVAFCGSSLLAGLFSLNLDLVMSLSGYTVSFFTVILIPILIRIKVAQNAKIQSIKKVETEPGLKDNNSQNQENKL</sequence>
<evidence type="ECO:0000256" key="1">
    <source>
        <dbReference type="ARBA" id="ARBA00004155"/>
    </source>
</evidence>
<feature type="transmembrane region" description="Helical" evidence="8">
    <location>
        <begin position="141"/>
        <end position="167"/>
    </location>
</feature>
<dbReference type="OrthoDB" id="302047at2759"/>
<keyword evidence="8" id="KW-1133">Transmembrane helix</keyword>
<proteinExistence type="predicted"/>
<keyword evidence="2" id="KW-0813">Transport</keyword>
<dbReference type="InParanoid" id="Q235G2"/>
<keyword evidence="7" id="KW-0458">Lysosome</keyword>
<feature type="transmembrane region" description="Helical" evidence="8">
    <location>
        <begin position="260"/>
        <end position="281"/>
    </location>
</feature>
<comment type="subcellular location">
    <subcellularLocation>
        <location evidence="1">Lysosome membrane</location>
        <topology evidence="1">Multi-pass membrane protein</topology>
    </subcellularLocation>
</comment>
<evidence type="ECO:0000256" key="8">
    <source>
        <dbReference type="SAM" id="Phobius"/>
    </source>
</evidence>
<feature type="transmembrane region" description="Helical" evidence="8">
    <location>
        <begin position="223"/>
        <end position="240"/>
    </location>
</feature>
<accession>Q235G2</accession>
<protein>
    <submittedName>
        <fullName evidence="9">Transmembrane amino acid transporter protein</fullName>
    </submittedName>
</protein>